<evidence type="ECO:0000313" key="14">
    <source>
        <dbReference type="Proteomes" id="UP001523392"/>
    </source>
</evidence>
<keyword evidence="14" id="KW-1185">Reference proteome</keyword>
<dbReference type="PANTHER" id="PTHR30329:SF21">
    <property type="entry name" value="LIPOPROTEIN YIAD-RELATED"/>
    <property type="match status" value="1"/>
</dbReference>
<dbReference type="Gene3D" id="2.40.160.20">
    <property type="match status" value="1"/>
</dbReference>
<evidence type="ECO:0000256" key="1">
    <source>
        <dbReference type="ARBA" id="ARBA00004571"/>
    </source>
</evidence>
<evidence type="ECO:0000313" key="13">
    <source>
        <dbReference type="EMBL" id="MCO6419570.1"/>
    </source>
</evidence>
<protein>
    <submittedName>
        <fullName evidence="13">OmpA family protein</fullName>
    </submittedName>
</protein>
<comment type="caution">
    <text evidence="13">The sequence shown here is derived from an EMBL/GenBank/DDBJ whole genome shotgun (WGS) entry which is preliminary data.</text>
</comment>
<dbReference type="SUPFAM" id="SSF56925">
    <property type="entry name" value="OMPA-like"/>
    <property type="match status" value="1"/>
</dbReference>
<feature type="domain" description="OmpA-like" evidence="12">
    <location>
        <begin position="230"/>
        <end position="344"/>
    </location>
</feature>
<evidence type="ECO:0000256" key="6">
    <source>
        <dbReference type="ARBA" id="ARBA00023065"/>
    </source>
</evidence>
<dbReference type="Pfam" id="PF00691">
    <property type="entry name" value="OmpA"/>
    <property type="match status" value="1"/>
</dbReference>
<dbReference type="Gene3D" id="3.30.1330.60">
    <property type="entry name" value="OmpA-like domain"/>
    <property type="match status" value="1"/>
</dbReference>
<feature type="signal peptide" evidence="11">
    <location>
        <begin position="1"/>
        <end position="21"/>
    </location>
</feature>
<evidence type="ECO:0000256" key="10">
    <source>
        <dbReference type="PROSITE-ProRule" id="PRU00473"/>
    </source>
</evidence>
<dbReference type="InterPro" id="IPR027385">
    <property type="entry name" value="Beta-barrel_OMP"/>
</dbReference>
<name>A0ABT1DCA3_9PROT</name>
<comment type="subcellular location">
    <subcellularLocation>
        <location evidence="1">Cell outer membrane</location>
        <topology evidence="1">Multi-pass membrane protein</topology>
    </subcellularLocation>
</comment>
<evidence type="ECO:0000256" key="3">
    <source>
        <dbReference type="ARBA" id="ARBA00022452"/>
    </source>
</evidence>
<dbReference type="Pfam" id="PF13505">
    <property type="entry name" value="OMP_b-brl"/>
    <property type="match status" value="1"/>
</dbReference>
<keyword evidence="9" id="KW-0998">Cell outer membrane</keyword>
<dbReference type="InterPro" id="IPR050330">
    <property type="entry name" value="Bact_OuterMem_StrucFunc"/>
</dbReference>
<dbReference type="EMBL" id="JAFIRR010000205">
    <property type="protein sequence ID" value="MCO6419570.1"/>
    <property type="molecule type" value="Genomic_DNA"/>
</dbReference>
<reference evidence="13 14" key="1">
    <citation type="submission" date="2021-12" db="EMBL/GenBank/DDBJ databases">
        <title>Siccirubricoccus leaddurans sp. nov., a high concentration Zn2+ tolerance bacterium.</title>
        <authorList>
            <person name="Cao Y."/>
        </authorList>
    </citation>
    <scope>NUCLEOTIDE SEQUENCE [LARGE SCALE GENOMIC DNA]</scope>
    <source>
        <strain evidence="13 14">KC 17139</strain>
    </source>
</reference>
<dbReference type="PROSITE" id="PS51123">
    <property type="entry name" value="OMPA_2"/>
    <property type="match status" value="1"/>
</dbReference>
<evidence type="ECO:0000256" key="2">
    <source>
        <dbReference type="ARBA" id="ARBA00022448"/>
    </source>
</evidence>
<dbReference type="InterPro" id="IPR036737">
    <property type="entry name" value="OmpA-like_sf"/>
</dbReference>
<keyword evidence="4" id="KW-0812">Transmembrane</keyword>
<keyword evidence="7" id="KW-0626">Porin</keyword>
<dbReference type="RefSeq" id="WP_252956259.1">
    <property type="nucleotide sequence ID" value="NZ_JAFIRR010000205.1"/>
</dbReference>
<keyword evidence="8 10" id="KW-0472">Membrane</keyword>
<dbReference type="SUPFAM" id="SSF103088">
    <property type="entry name" value="OmpA-like"/>
    <property type="match status" value="1"/>
</dbReference>
<dbReference type="InterPro" id="IPR006664">
    <property type="entry name" value="OMP_bac"/>
</dbReference>
<dbReference type="PRINTS" id="PR01021">
    <property type="entry name" value="OMPADOMAIN"/>
</dbReference>
<gene>
    <name evidence="13" type="ORF">JYK14_25890</name>
</gene>
<feature type="chain" id="PRO_5047135790" evidence="11">
    <location>
        <begin position="22"/>
        <end position="344"/>
    </location>
</feature>
<sequence length="344" mass="36384">MNLKQALLAATVLALPLAAQAQPVSGLYVGAGAGLNLHQESTGNANGVSGKTKYENDGLGGLGLASIGWGFGNGLRAEVEGNFRQNGIERTTGPGGARVASGGYLNNYGVMVNAFYDFQLGGPISPYLGVGVGYGWVEAKNIRIAGTTVHDTDSQFAYQGIAGAAYSLGAYVPGLYLTGEYRFYGTLDPEFRTAGVTVKGTNYNHSVLLGVRYAFNAPRPAPVVAAPPVAPAPTVARTYLVFFDWDRADLTDRARQIIGEAAAAAPQVQTTRIEVAGHADRSGTPQYNQRLSQRRADAVAAELVRRGIARNLISVTAYGESRPLVPTADGVREPQNRRVEIVLR</sequence>
<evidence type="ECO:0000256" key="11">
    <source>
        <dbReference type="SAM" id="SignalP"/>
    </source>
</evidence>
<keyword evidence="3" id="KW-1134">Transmembrane beta strand</keyword>
<proteinExistence type="predicted"/>
<dbReference type="InterPro" id="IPR006665">
    <property type="entry name" value="OmpA-like"/>
</dbReference>
<dbReference type="InterPro" id="IPR011250">
    <property type="entry name" value="OMP/PagP_B-barrel"/>
</dbReference>
<organism evidence="13 14">
    <name type="scientific">Siccirubricoccus soli</name>
    <dbReference type="NCBI Taxonomy" id="2899147"/>
    <lineage>
        <taxon>Bacteria</taxon>
        <taxon>Pseudomonadati</taxon>
        <taxon>Pseudomonadota</taxon>
        <taxon>Alphaproteobacteria</taxon>
        <taxon>Acetobacterales</taxon>
        <taxon>Roseomonadaceae</taxon>
        <taxon>Siccirubricoccus</taxon>
    </lineage>
</organism>
<dbReference type="CDD" id="cd07185">
    <property type="entry name" value="OmpA_C-like"/>
    <property type="match status" value="1"/>
</dbReference>
<accession>A0ABT1DCA3</accession>
<evidence type="ECO:0000256" key="7">
    <source>
        <dbReference type="ARBA" id="ARBA00023114"/>
    </source>
</evidence>
<dbReference type="Proteomes" id="UP001523392">
    <property type="component" value="Unassembled WGS sequence"/>
</dbReference>
<dbReference type="PANTHER" id="PTHR30329">
    <property type="entry name" value="STATOR ELEMENT OF FLAGELLAR MOTOR COMPLEX"/>
    <property type="match status" value="1"/>
</dbReference>
<keyword evidence="5 11" id="KW-0732">Signal</keyword>
<evidence type="ECO:0000256" key="8">
    <source>
        <dbReference type="ARBA" id="ARBA00023136"/>
    </source>
</evidence>
<evidence type="ECO:0000256" key="4">
    <source>
        <dbReference type="ARBA" id="ARBA00022692"/>
    </source>
</evidence>
<evidence type="ECO:0000256" key="9">
    <source>
        <dbReference type="ARBA" id="ARBA00023237"/>
    </source>
</evidence>
<keyword evidence="6" id="KW-0406">Ion transport</keyword>
<evidence type="ECO:0000259" key="12">
    <source>
        <dbReference type="PROSITE" id="PS51123"/>
    </source>
</evidence>
<evidence type="ECO:0000256" key="5">
    <source>
        <dbReference type="ARBA" id="ARBA00022729"/>
    </source>
</evidence>
<keyword evidence="2" id="KW-0813">Transport</keyword>